<accession>A0A0A2C5F3</accession>
<keyword evidence="2" id="KW-0472">Membrane</keyword>
<evidence type="ECO:0000256" key="1">
    <source>
        <dbReference type="SAM" id="MobiDB-lite"/>
    </source>
</evidence>
<keyword evidence="2" id="KW-1133">Transmembrane helix</keyword>
<organism evidence="3 4">
    <name type="scientific">Prochlorococcus marinus str. PAC1</name>
    <dbReference type="NCBI Taxonomy" id="59924"/>
    <lineage>
        <taxon>Bacteria</taxon>
        <taxon>Bacillati</taxon>
        <taxon>Cyanobacteriota</taxon>
        <taxon>Cyanophyceae</taxon>
        <taxon>Synechococcales</taxon>
        <taxon>Prochlorococcaceae</taxon>
        <taxon>Prochlorococcus</taxon>
    </lineage>
</organism>
<dbReference type="Proteomes" id="UP000030392">
    <property type="component" value="Unassembled WGS sequence"/>
</dbReference>
<comment type="caution">
    <text evidence="3">The sequence shown here is derived from an EMBL/GenBank/DDBJ whole genome shotgun (WGS) entry which is preliminary data.</text>
</comment>
<evidence type="ECO:0000313" key="3">
    <source>
        <dbReference type="EMBL" id="KGG20100.1"/>
    </source>
</evidence>
<dbReference type="EMBL" id="JNAX01000014">
    <property type="protein sequence ID" value="KGG20100.1"/>
    <property type="molecule type" value="Genomic_DNA"/>
</dbReference>
<keyword evidence="2" id="KW-0812">Transmembrane</keyword>
<feature type="transmembrane region" description="Helical" evidence="2">
    <location>
        <begin position="15"/>
        <end position="39"/>
    </location>
</feature>
<feature type="region of interest" description="Disordered" evidence="1">
    <location>
        <begin position="44"/>
        <end position="64"/>
    </location>
</feature>
<evidence type="ECO:0000256" key="2">
    <source>
        <dbReference type="SAM" id="Phobius"/>
    </source>
</evidence>
<protein>
    <submittedName>
        <fullName evidence="3">Uncharacterized protein</fullName>
    </submittedName>
</protein>
<evidence type="ECO:0000313" key="4">
    <source>
        <dbReference type="Proteomes" id="UP000030392"/>
    </source>
</evidence>
<dbReference type="AlphaFoldDB" id="A0A0A2C5F3"/>
<sequence length="64" mass="7251">MKSALQLELQDLHGLPYIATIIWFILLGVSLLAVVFYLFQKNSPSKRKVDEVSPTDKKSRAKGF</sequence>
<gene>
    <name evidence="3" type="ORF">EV03_1564</name>
</gene>
<reference evidence="4" key="1">
    <citation type="journal article" date="2014" name="Sci. Data">
        <title>Genomes of diverse isolates of the marine cyanobacterium Prochlorococcus.</title>
        <authorList>
            <person name="Biller S."/>
            <person name="Berube P."/>
            <person name="Thompson J."/>
            <person name="Kelly L."/>
            <person name="Roggensack S."/>
            <person name="Awad L."/>
            <person name="Roache-Johnson K."/>
            <person name="Ding H."/>
            <person name="Giovannoni S.J."/>
            <person name="Moore L.R."/>
            <person name="Chisholm S.W."/>
        </authorList>
    </citation>
    <scope>NUCLEOTIDE SEQUENCE [LARGE SCALE GENOMIC DNA]</scope>
    <source>
        <strain evidence="4">PAC1</strain>
    </source>
</reference>
<dbReference type="RefSeq" id="WP_036906669.1">
    <property type="nucleotide sequence ID" value="NZ_CP138967.1"/>
</dbReference>
<feature type="compositionally biased region" description="Basic and acidic residues" evidence="1">
    <location>
        <begin position="47"/>
        <end position="58"/>
    </location>
</feature>
<name>A0A0A2C5F3_PROMR</name>
<proteinExistence type="predicted"/>